<protein>
    <submittedName>
        <fullName evidence="5">Cytochrome c553</fullName>
    </submittedName>
</protein>
<evidence type="ECO:0000256" key="1">
    <source>
        <dbReference type="ARBA" id="ARBA00022617"/>
    </source>
</evidence>
<proteinExistence type="predicted"/>
<name>A0A497XPZ1_9AQUI</name>
<dbReference type="RefSeq" id="WP_121011566.1">
    <property type="nucleotide sequence ID" value="NZ_RCCJ01000001.1"/>
</dbReference>
<evidence type="ECO:0000256" key="2">
    <source>
        <dbReference type="ARBA" id="ARBA00022723"/>
    </source>
</evidence>
<gene>
    <name evidence="5" type="ORF">BCF55_1257</name>
</gene>
<dbReference type="OrthoDB" id="15527at2"/>
<dbReference type="GO" id="GO:0046872">
    <property type="term" value="F:metal ion binding"/>
    <property type="evidence" value="ECO:0007669"/>
    <property type="project" value="UniProtKB-KW"/>
</dbReference>
<dbReference type="AlphaFoldDB" id="A0A497XPZ1"/>
<keyword evidence="3" id="KW-0408">Iron</keyword>
<organism evidence="5 6">
    <name type="scientific">Hydrogenivirga caldilitoris</name>
    <dbReference type="NCBI Taxonomy" id="246264"/>
    <lineage>
        <taxon>Bacteria</taxon>
        <taxon>Pseudomonadati</taxon>
        <taxon>Aquificota</taxon>
        <taxon>Aquificia</taxon>
        <taxon>Aquificales</taxon>
        <taxon>Aquificaceae</taxon>
        <taxon>Hydrogenivirga</taxon>
    </lineage>
</organism>
<dbReference type="SUPFAM" id="SSF46626">
    <property type="entry name" value="Cytochrome c"/>
    <property type="match status" value="1"/>
</dbReference>
<evidence type="ECO:0000313" key="5">
    <source>
        <dbReference type="EMBL" id="RLJ70968.1"/>
    </source>
</evidence>
<dbReference type="Proteomes" id="UP000267841">
    <property type="component" value="Unassembled WGS sequence"/>
</dbReference>
<evidence type="ECO:0000259" key="4">
    <source>
        <dbReference type="Pfam" id="PF13442"/>
    </source>
</evidence>
<dbReference type="InterPro" id="IPR036909">
    <property type="entry name" value="Cyt_c-like_dom_sf"/>
</dbReference>
<sequence>MVAIITLLFLINAAFAVHEGEILFKNHCIKCHAQDSKKPLKYLRQKFQNNPEGVIQLAKRCPWGQGLSDMEVKLIAEWLSGSK</sequence>
<feature type="domain" description="Cytochrome c" evidence="4">
    <location>
        <begin position="16"/>
        <end position="79"/>
    </location>
</feature>
<accession>A0A497XPZ1</accession>
<evidence type="ECO:0000256" key="3">
    <source>
        <dbReference type="ARBA" id="ARBA00023004"/>
    </source>
</evidence>
<dbReference type="EMBL" id="RCCJ01000001">
    <property type="protein sequence ID" value="RLJ70968.1"/>
    <property type="molecule type" value="Genomic_DNA"/>
</dbReference>
<comment type="caution">
    <text evidence="5">The sequence shown here is derived from an EMBL/GenBank/DDBJ whole genome shotgun (WGS) entry which is preliminary data.</text>
</comment>
<dbReference type="GO" id="GO:0009055">
    <property type="term" value="F:electron transfer activity"/>
    <property type="evidence" value="ECO:0007669"/>
    <property type="project" value="InterPro"/>
</dbReference>
<reference evidence="5 6" key="1">
    <citation type="submission" date="2018-10" db="EMBL/GenBank/DDBJ databases">
        <title>Genomic Encyclopedia of Archaeal and Bacterial Type Strains, Phase II (KMG-II): from individual species to whole genera.</title>
        <authorList>
            <person name="Goeker M."/>
        </authorList>
    </citation>
    <scope>NUCLEOTIDE SEQUENCE [LARGE SCALE GENOMIC DNA]</scope>
    <source>
        <strain evidence="5 6">DSM 16510</strain>
    </source>
</reference>
<dbReference type="Pfam" id="PF13442">
    <property type="entry name" value="Cytochrome_CBB3"/>
    <property type="match status" value="1"/>
</dbReference>
<keyword evidence="1" id="KW-0349">Heme</keyword>
<evidence type="ECO:0000313" key="6">
    <source>
        <dbReference type="Proteomes" id="UP000267841"/>
    </source>
</evidence>
<dbReference type="InterPro" id="IPR009056">
    <property type="entry name" value="Cyt_c-like_dom"/>
</dbReference>
<keyword evidence="2" id="KW-0479">Metal-binding</keyword>
<keyword evidence="6" id="KW-1185">Reference proteome</keyword>
<dbReference type="GO" id="GO:0020037">
    <property type="term" value="F:heme binding"/>
    <property type="evidence" value="ECO:0007669"/>
    <property type="project" value="InterPro"/>
</dbReference>